<organism evidence="2 3">
    <name type="scientific">Thalassomonas actiniarum</name>
    <dbReference type="NCBI Taxonomy" id="485447"/>
    <lineage>
        <taxon>Bacteria</taxon>
        <taxon>Pseudomonadati</taxon>
        <taxon>Pseudomonadota</taxon>
        <taxon>Gammaproteobacteria</taxon>
        <taxon>Alteromonadales</taxon>
        <taxon>Colwelliaceae</taxon>
        <taxon>Thalassomonas</taxon>
    </lineage>
</organism>
<accession>A0AAF0C1G3</accession>
<dbReference type="SUPFAM" id="SSF49503">
    <property type="entry name" value="Cupredoxins"/>
    <property type="match status" value="1"/>
</dbReference>
<feature type="domain" description="EfeO-type cupredoxin-like" evidence="1">
    <location>
        <begin position="9"/>
        <end position="109"/>
    </location>
</feature>
<dbReference type="EMBL" id="CP059735">
    <property type="protein sequence ID" value="WDD96923.1"/>
    <property type="molecule type" value="Genomic_DNA"/>
</dbReference>
<protein>
    <submittedName>
        <fullName evidence="2">Cupredoxin domain-containing protein</fullName>
    </submittedName>
</protein>
<dbReference type="InterPro" id="IPR008972">
    <property type="entry name" value="Cupredoxin"/>
</dbReference>
<sequence length="123" mass="13868">MDKYIKGILLLATLCCSCVSWGKRPEYKLELKDHLFYPAEIEIPAGRKVKLVIHNHDSTPEEFDSFDLNREKVIFPKKKAVIFVGPLPPGRYGFFGEYNPNTATGTVVVTETPGNDNRDSDAH</sequence>
<dbReference type="InterPro" id="IPR028096">
    <property type="entry name" value="EfeO_Cupredoxin"/>
</dbReference>
<dbReference type="Proteomes" id="UP000032568">
    <property type="component" value="Chromosome"/>
</dbReference>
<dbReference type="Gene3D" id="2.60.40.420">
    <property type="entry name" value="Cupredoxins - blue copper proteins"/>
    <property type="match status" value="1"/>
</dbReference>
<keyword evidence="3" id="KW-1185">Reference proteome</keyword>
<evidence type="ECO:0000313" key="2">
    <source>
        <dbReference type="EMBL" id="WDD96923.1"/>
    </source>
</evidence>
<evidence type="ECO:0000259" key="1">
    <source>
        <dbReference type="Pfam" id="PF13473"/>
    </source>
</evidence>
<evidence type="ECO:0000313" key="3">
    <source>
        <dbReference type="Proteomes" id="UP000032568"/>
    </source>
</evidence>
<proteinExistence type="predicted"/>
<dbReference type="RefSeq" id="WP_044835453.1">
    <property type="nucleotide sequence ID" value="NZ_CP059735.1"/>
</dbReference>
<dbReference type="AlphaFoldDB" id="A0AAF0C1G3"/>
<dbReference type="KEGG" id="tact:SG35_016325"/>
<name>A0AAF0C1G3_9GAMM</name>
<reference evidence="2 3" key="2">
    <citation type="journal article" date="2022" name="Mar. Drugs">
        <title>Bioassay-Guided Fractionation Leads to the Detection of Cholic Acid Generated by the Rare Thalassomonas sp.</title>
        <authorList>
            <person name="Pheiffer F."/>
            <person name="Schneider Y.K."/>
            <person name="Hansen E.H."/>
            <person name="Andersen J.H."/>
            <person name="Isaksson J."/>
            <person name="Busche T."/>
            <person name="R C."/>
            <person name="Kalinowski J."/>
            <person name="Zyl L.V."/>
            <person name="Trindade M."/>
        </authorList>
    </citation>
    <scope>NUCLEOTIDE SEQUENCE [LARGE SCALE GENOMIC DNA]</scope>
    <source>
        <strain evidence="2 3">A5K-106</strain>
    </source>
</reference>
<dbReference type="Pfam" id="PF13473">
    <property type="entry name" value="Cupredoxin_1"/>
    <property type="match status" value="1"/>
</dbReference>
<gene>
    <name evidence="2" type="ORF">SG35_016325</name>
</gene>
<reference evidence="2 3" key="1">
    <citation type="journal article" date="2015" name="Genome Announc.">
        <title>Draft Genome Sequences of Marine Isolates of Thalassomonas viridans and Thalassomonas actiniarum.</title>
        <authorList>
            <person name="Olonade I."/>
            <person name="van Zyl L.J."/>
            <person name="Trindade M."/>
        </authorList>
    </citation>
    <scope>NUCLEOTIDE SEQUENCE [LARGE SCALE GENOMIC DNA]</scope>
    <source>
        <strain evidence="2 3">A5K-106</strain>
    </source>
</reference>